<dbReference type="RefSeq" id="WP_247293869.1">
    <property type="nucleotide sequence ID" value="NZ_JAKNRW010000040.1"/>
</dbReference>
<evidence type="ECO:0000313" key="2">
    <source>
        <dbReference type="Proteomes" id="UP001299876"/>
    </source>
</evidence>
<keyword evidence="2" id="KW-1185">Reference proteome</keyword>
<accession>A0ABT0F6U6</accession>
<organism evidence="1 2">
    <name type="scientific">Pseudomonas violetae</name>
    <dbReference type="NCBI Taxonomy" id="2915813"/>
    <lineage>
        <taxon>Bacteria</taxon>
        <taxon>Pseudomonadati</taxon>
        <taxon>Pseudomonadota</taxon>
        <taxon>Gammaproteobacteria</taxon>
        <taxon>Pseudomonadales</taxon>
        <taxon>Pseudomonadaceae</taxon>
        <taxon>Pseudomonas</taxon>
    </lineage>
</organism>
<proteinExistence type="predicted"/>
<dbReference type="Proteomes" id="UP001299876">
    <property type="component" value="Unassembled WGS sequence"/>
</dbReference>
<dbReference type="Gene3D" id="2.180.10.10">
    <property type="entry name" value="RHS repeat-associated core"/>
    <property type="match status" value="1"/>
</dbReference>
<protein>
    <submittedName>
        <fullName evidence="1">RHS repeat-associated core domain-containing protein</fullName>
    </submittedName>
</protein>
<dbReference type="EMBL" id="JAKNRW010000040">
    <property type="protein sequence ID" value="MCK1793678.1"/>
    <property type="molecule type" value="Genomic_DNA"/>
</dbReference>
<dbReference type="SUPFAM" id="SSF56399">
    <property type="entry name" value="ADP-ribosylation"/>
    <property type="match status" value="1"/>
</dbReference>
<comment type="caution">
    <text evidence="1">The sequence shown here is derived from an EMBL/GenBank/DDBJ whole genome shotgun (WGS) entry which is preliminary data.</text>
</comment>
<dbReference type="NCBIfam" id="TIGR03696">
    <property type="entry name" value="Rhs_assc_core"/>
    <property type="match status" value="1"/>
</dbReference>
<gene>
    <name evidence="1" type="ORF">L9059_26585</name>
</gene>
<sequence length="347" mass="39804">MPTNVPSVLARYTYDPLDRLSHCSPSEQPYIQRFYCNTRLSTEMQGTRHRSIVQHEDQLLAQHHRDGAAGSTTLLATDLQRSVHHAIHGNLPYVLAYTPYGHRPLINSVLDLLGFNGETPDRVTGHYHLGNGYREYNPVLMRFNTPDSWSPFGVGGLNAYAYCAGDPINNWDPSGHGLKSILRVNRPPVPRRLSKTNFDTPRSTTPMEAVQPVAHQHPALEDFHHFSPKTKENTLENVSTLIPEEGTKTLIEDIKRTAAQRYSDPSKQLDFSTYRLERNANRVKLLEHHNKLHATDQTLKPTERRLRFGFVHIKEFDEEAWELRKGVETRPLAQFRRSEPPLKREQL</sequence>
<name>A0ABT0F6U6_9PSED</name>
<evidence type="ECO:0000313" key="1">
    <source>
        <dbReference type="EMBL" id="MCK1793678.1"/>
    </source>
</evidence>
<reference evidence="1 2" key="1">
    <citation type="submission" date="2022-02" db="EMBL/GenBank/DDBJ databases">
        <title>Comparative genomics of the first Antarctic Pseudomonas spp. capable of biotransforming 2,4,6-Trinitrotoluene.</title>
        <authorList>
            <person name="Cabrera M.A."/>
            <person name="Marquez S.L."/>
            <person name="Perez-Donoso J.M."/>
        </authorList>
    </citation>
    <scope>NUCLEOTIDE SEQUENCE [LARGE SCALE GENOMIC DNA]</scope>
    <source>
        <strain evidence="1 2">TNT19</strain>
    </source>
</reference>
<dbReference type="InterPro" id="IPR022385">
    <property type="entry name" value="Rhs_assc_core"/>
</dbReference>